<name>A0A371GT66_MUCPR</name>
<feature type="compositionally biased region" description="Basic and acidic residues" evidence="1">
    <location>
        <begin position="1"/>
        <end position="15"/>
    </location>
</feature>
<evidence type="ECO:0000313" key="2">
    <source>
        <dbReference type="EMBL" id="RDX93737.1"/>
    </source>
</evidence>
<feature type="non-terminal residue" evidence="2">
    <location>
        <position position="1"/>
    </location>
</feature>
<proteinExistence type="predicted"/>
<protein>
    <submittedName>
        <fullName evidence="2">Uncharacterized protein</fullName>
    </submittedName>
</protein>
<feature type="region of interest" description="Disordered" evidence="1">
    <location>
        <begin position="1"/>
        <end position="25"/>
    </location>
</feature>
<dbReference type="Proteomes" id="UP000257109">
    <property type="component" value="Unassembled WGS sequence"/>
</dbReference>
<reference evidence="2" key="1">
    <citation type="submission" date="2018-05" db="EMBL/GenBank/DDBJ databases">
        <title>Draft genome of Mucuna pruriens seed.</title>
        <authorList>
            <person name="Nnadi N.E."/>
            <person name="Vos R."/>
            <person name="Hasami M.H."/>
            <person name="Devisetty U.K."/>
            <person name="Aguiy J.C."/>
        </authorList>
    </citation>
    <scope>NUCLEOTIDE SEQUENCE [LARGE SCALE GENOMIC DNA]</scope>
    <source>
        <strain evidence="2">JCA_2017</strain>
    </source>
</reference>
<evidence type="ECO:0000313" key="3">
    <source>
        <dbReference type="Proteomes" id="UP000257109"/>
    </source>
</evidence>
<keyword evidence="3" id="KW-1185">Reference proteome</keyword>
<gene>
    <name evidence="2" type="ORF">CR513_23960</name>
</gene>
<dbReference type="AlphaFoldDB" id="A0A371GT66"/>
<comment type="caution">
    <text evidence="2">The sequence shown here is derived from an EMBL/GenBank/DDBJ whole genome shotgun (WGS) entry which is preliminary data.</text>
</comment>
<sequence length="267" mass="30737">MKPTPKRPDKDESKTDSMSGSYLDADSCKANSTRLILRLGRTWMRTSYRMPIPVQMPTQDPHADSRTRCRIQRSIPALEDQLYFDNFKHVHRIISKPNISDDKSHEQEKMENNNRTLKELATPNVLYQPWCIHYLQLELAQSFKLKYGLIHLLPKFHCLVGEDPHKHMKEFHVFPESQPFGRRFVGSGNIQEKHCTNTGKDSTNCAPHVHTIKSLNNCLMMMDRNMIGVASGEALMDKTPAIARQLISSMPSNMQQFETRGAITSKW</sequence>
<organism evidence="2 3">
    <name type="scientific">Mucuna pruriens</name>
    <name type="common">Velvet bean</name>
    <name type="synonym">Dolichos pruriens</name>
    <dbReference type="NCBI Taxonomy" id="157652"/>
    <lineage>
        <taxon>Eukaryota</taxon>
        <taxon>Viridiplantae</taxon>
        <taxon>Streptophyta</taxon>
        <taxon>Embryophyta</taxon>
        <taxon>Tracheophyta</taxon>
        <taxon>Spermatophyta</taxon>
        <taxon>Magnoliopsida</taxon>
        <taxon>eudicotyledons</taxon>
        <taxon>Gunneridae</taxon>
        <taxon>Pentapetalae</taxon>
        <taxon>rosids</taxon>
        <taxon>fabids</taxon>
        <taxon>Fabales</taxon>
        <taxon>Fabaceae</taxon>
        <taxon>Papilionoideae</taxon>
        <taxon>50 kb inversion clade</taxon>
        <taxon>NPAAA clade</taxon>
        <taxon>indigoferoid/millettioid clade</taxon>
        <taxon>Phaseoleae</taxon>
        <taxon>Mucuna</taxon>
    </lineage>
</organism>
<dbReference type="EMBL" id="QJKJ01004539">
    <property type="protein sequence ID" value="RDX93737.1"/>
    <property type="molecule type" value="Genomic_DNA"/>
</dbReference>
<accession>A0A371GT66</accession>
<evidence type="ECO:0000256" key="1">
    <source>
        <dbReference type="SAM" id="MobiDB-lite"/>
    </source>
</evidence>